<sequence>MNLKKRLIISFGSILSIAWLIIAFWVWHETSEQIEIMTNPDLSNAEKMALMNIEVQEIYLAVTIPIFVVMLIVWFLIISITNRFVMPFSQLAEQLHKRNELNLNELNVHTTSKESEIIVLRLNQLLERITERLEYEKQFTADVAHELRTPLAGMRLNLELMDDVPEKPLFIAKIDELLVTIERLLQFARASHELHSDQAYQFNVYSEIIEPLKAEYEGNYPNHLAWDVPQDLMLKGDPSLIYLLMKNLLDNAKFYAADGKETVVLFQEKVDRVELTIIDNGNGIHSNQLLEISQPYKRSDETRNGFGLGLNIVDRIVRAHDAKMIIRNRTDGETGLVIMIKFNR</sequence>
<keyword evidence="7 12" id="KW-0418">Kinase</keyword>
<keyword evidence="5" id="KW-0808">Transferase</keyword>
<evidence type="ECO:0000256" key="1">
    <source>
        <dbReference type="ARBA" id="ARBA00000085"/>
    </source>
</evidence>
<protein>
    <recommendedName>
        <fullName evidence="3">histidine kinase</fullName>
        <ecNumber evidence="3">2.7.13.3</ecNumber>
    </recommendedName>
</protein>
<dbReference type="InterPro" id="IPR050428">
    <property type="entry name" value="TCS_sensor_his_kinase"/>
</dbReference>
<evidence type="ECO:0000259" key="11">
    <source>
        <dbReference type="PROSITE" id="PS50109"/>
    </source>
</evidence>
<evidence type="ECO:0000256" key="7">
    <source>
        <dbReference type="ARBA" id="ARBA00022777"/>
    </source>
</evidence>
<dbReference type="EC" id="2.7.13.3" evidence="3"/>
<dbReference type="Pfam" id="PF02518">
    <property type="entry name" value="HATPase_c"/>
    <property type="match status" value="1"/>
</dbReference>
<evidence type="ECO:0000256" key="5">
    <source>
        <dbReference type="ARBA" id="ARBA00022679"/>
    </source>
</evidence>
<comment type="caution">
    <text evidence="12">The sequence shown here is derived from an EMBL/GenBank/DDBJ whole genome shotgun (WGS) entry which is preliminary data.</text>
</comment>
<accession>A0ABP9MIN8</accession>
<evidence type="ECO:0000313" key="13">
    <source>
        <dbReference type="Proteomes" id="UP001500631"/>
    </source>
</evidence>
<dbReference type="PROSITE" id="PS50109">
    <property type="entry name" value="HIS_KIN"/>
    <property type="match status" value="1"/>
</dbReference>
<feature type="domain" description="Histidine kinase" evidence="11">
    <location>
        <begin position="142"/>
        <end position="344"/>
    </location>
</feature>
<evidence type="ECO:0000256" key="4">
    <source>
        <dbReference type="ARBA" id="ARBA00022553"/>
    </source>
</evidence>
<dbReference type="Proteomes" id="UP001500631">
    <property type="component" value="Unassembled WGS sequence"/>
</dbReference>
<keyword evidence="6 10" id="KW-0812">Transmembrane</keyword>
<dbReference type="InterPro" id="IPR005467">
    <property type="entry name" value="His_kinase_dom"/>
</dbReference>
<evidence type="ECO:0000313" key="12">
    <source>
        <dbReference type="EMBL" id="GAA5094745.1"/>
    </source>
</evidence>
<evidence type="ECO:0000256" key="6">
    <source>
        <dbReference type="ARBA" id="ARBA00022692"/>
    </source>
</evidence>
<evidence type="ECO:0000256" key="8">
    <source>
        <dbReference type="ARBA" id="ARBA00022989"/>
    </source>
</evidence>
<evidence type="ECO:0000256" key="10">
    <source>
        <dbReference type="SAM" id="Phobius"/>
    </source>
</evidence>
<dbReference type="InterPro" id="IPR036097">
    <property type="entry name" value="HisK_dim/P_sf"/>
</dbReference>
<keyword evidence="13" id="KW-1185">Reference proteome</keyword>
<organism evidence="12 13">
    <name type="scientific">Wohlfahrtiimonas larvae</name>
    <dbReference type="NCBI Taxonomy" id="1157986"/>
    <lineage>
        <taxon>Bacteria</taxon>
        <taxon>Pseudomonadati</taxon>
        <taxon>Pseudomonadota</taxon>
        <taxon>Gammaproteobacteria</taxon>
        <taxon>Cardiobacteriales</taxon>
        <taxon>Ignatzschineriaceae</taxon>
        <taxon>Wohlfahrtiimonas</taxon>
    </lineage>
</organism>
<dbReference type="Pfam" id="PF00512">
    <property type="entry name" value="HisKA"/>
    <property type="match status" value="1"/>
</dbReference>
<gene>
    <name evidence="12" type="primary">pmrB</name>
    <name evidence="12" type="ORF">GCM10023338_03400</name>
</gene>
<proteinExistence type="predicted"/>
<dbReference type="SMART" id="SM00387">
    <property type="entry name" value="HATPase_c"/>
    <property type="match status" value="1"/>
</dbReference>
<reference evidence="13" key="1">
    <citation type="journal article" date="2019" name="Int. J. Syst. Evol. Microbiol.">
        <title>The Global Catalogue of Microorganisms (GCM) 10K type strain sequencing project: providing services to taxonomists for standard genome sequencing and annotation.</title>
        <authorList>
            <consortium name="The Broad Institute Genomics Platform"/>
            <consortium name="The Broad Institute Genome Sequencing Center for Infectious Disease"/>
            <person name="Wu L."/>
            <person name="Ma J."/>
        </authorList>
    </citation>
    <scope>NUCLEOTIDE SEQUENCE [LARGE SCALE GENOMIC DNA]</scope>
    <source>
        <strain evidence="13">JCM 18424</strain>
    </source>
</reference>
<name>A0ABP9MIN8_9GAMM</name>
<dbReference type="Gene3D" id="3.30.565.10">
    <property type="entry name" value="Histidine kinase-like ATPase, C-terminal domain"/>
    <property type="match status" value="1"/>
</dbReference>
<dbReference type="PANTHER" id="PTHR45436:SF7">
    <property type="entry name" value="SENSOR PROTEIN BASS"/>
    <property type="match status" value="1"/>
</dbReference>
<keyword evidence="9 10" id="KW-0472">Membrane</keyword>
<dbReference type="SUPFAM" id="SSF55874">
    <property type="entry name" value="ATPase domain of HSP90 chaperone/DNA topoisomerase II/histidine kinase"/>
    <property type="match status" value="1"/>
</dbReference>
<keyword evidence="4" id="KW-0597">Phosphoprotein</keyword>
<feature type="transmembrane region" description="Helical" evidence="10">
    <location>
        <begin position="7"/>
        <end position="27"/>
    </location>
</feature>
<dbReference type="Gene3D" id="1.10.287.130">
    <property type="match status" value="1"/>
</dbReference>
<dbReference type="InterPro" id="IPR004358">
    <property type="entry name" value="Sig_transdc_His_kin-like_C"/>
</dbReference>
<dbReference type="InterPro" id="IPR003661">
    <property type="entry name" value="HisK_dim/P_dom"/>
</dbReference>
<dbReference type="SUPFAM" id="SSF47384">
    <property type="entry name" value="Homodimeric domain of signal transducing histidine kinase"/>
    <property type="match status" value="1"/>
</dbReference>
<feature type="transmembrane region" description="Helical" evidence="10">
    <location>
        <begin position="58"/>
        <end position="80"/>
    </location>
</feature>
<dbReference type="CDD" id="cd00082">
    <property type="entry name" value="HisKA"/>
    <property type="match status" value="1"/>
</dbReference>
<dbReference type="SMART" id="SM00388">
    <property type="entry name" value="HisKA"/>
    <property type="match status" value="1"/>
</dbReference>
<dbReference type="PANTHER" id="PTHR45436">
    <property type="entry name" value="SENSOR HISTIDINE KINASE YKOH"/>
    <property type="match status" value="1"/>
</dbReference>
<dbReference type="InterPro" id="IPR003594">
    <property type="entry name" value="HATPase_dom"/>
</dbReference>
<dbReference type="CDD" id="cd00075">
    <property type="entry name" value="HATPase"/>
    <property type="match status" value="1"/>
</dbReference>
<dbReference type="EMBL" id="BAABKE010000001">
    <property type="protein sequence ID" value="GAA5094745.1"/>
    <property type="molecule type" value="Genomic_DNA"/>
</dbReference>
<dbReference type="PRINTS" id="PR00344">
    <property type="entry name" value="BCTRLSENSOR"/>
</dbReference>
<dbReference type="GO" id="GO:0016301">
    <property type="term" value="F:kinase activity"/>
    <property type="evidence" value="ECO:0007669"/>
    <property type="project" value="UniProtKB-KW"/>
</dbReference>
<comment type="catalytic activity">
    <reaction evidence="1">
        <text>ATP + protein L-histidine = ADP + protein N-phospho-L-histidine.</text>
        <dbReference type="EC" id="2.7.13.3"/>
    </reaction>
</comment>
<keyword evidence="8 10" id="KW-1133">Transmembrane helix</keyword>
<dbReference type="InterPro" id="IPR036890">
    <property type="entry name" value="HATPase_C_sf"/>
</dbReference>
<dbReference type="RefSeq" id="WP_077926222.1">
    <property type="nucleotide sequence ID" value="NZ_BAABKE010000001.1"/>
</dbReference>
<comment type="subcellular location">
    <subcellularLocation>
        <location evidence="2">Membrane</location>
    </subcellularLocation>
</comment>
<evidence type="ECO:0000256" key="2">
    <source>
        <dbReference type="ARBA" id="ARBA00004370"/>
    </source>
</evidence>
<evidence type="ECO:0000256" key="9">
    <source>
        <dbReference type="ARBA" id="ARBA00023136"/>
    </source>
</evidence>
<evidence type="ECO:0000256" key="3">
    <source>
        <dbReference type="ARBA" id="ARBA00012438"/>
    </source>
</evidence>